<keyword evidence="2" id="KW-1133">Transmembrane helix</keyword>
<dbReference type="Gene3D" id="3.30.70.60">
    <property type="match status" value="1"/>
</dbReference>
<feature type="region of interest" description="Disordered" evidence="1">
    <location>
        <begin position="242"/>
        <end position="302"/>
    </location>
</feature>
<dbReference type="RefSeq" id="WP_211318534.1">
    <property type="nucleotide sequence ID" value="NZ_QQAY01000003.1"/>
</dbReference>
<feature type="compositionally biased region" description="Low complexity" evidence="1">
    <location>
        <begin position="276"/>
        <end position="289"/>
    </location>
</feature>
<dbReference type="Proteomes" id="UP000255326">
    <property type="component" value="Unassembled WGS sequence"/>
</dbReference>
<comment type="caution">
    <text evidence="4">The sequence shown here is derived from an EMBL/GenBank/DDBJ whole genome shotgun (WGS) entry which is preliminary data.</text>
</comment>
<dbReference type="InterPro" id="IPR036779">
    <property type="entry name" value="LysM_dom_sf"/>
</dbReference>
<proteinExistence type="predicted"/>
<evidence type="ECO:0000256" key="1">
    <source>
        <dbReference type="SAM" id="MobiDB-lite"/>
    </source>
</evidence>
<dbReference type="EMBL" id="QQAY01000003">
    <property type="protein sequence ID" value="RDI44153.1"/>
    <property type="molecule type" value="Genomic_DNA"/>
</dbReference>
<keyword evidence="2" id="KW-0812">Transmembrane</keyword>
<dbReference type="SMART" id="SM00257">
    <property type="entry name" value="LysM"/>
    <property type="match status" value="1"/>
</dbReference>
<organism evidence="4 5">
    <name type="scientific">Falsibacillus pallidus</name>
    <dbReference type="NCBI Taxonomy" id="493781"/>
    <lineage>
        <taxon>Bacteria</taxon>
        <taxon>Bacillati</taxon>
        <taxon>Bacillota</taxon>
        <taxon>Bacilli</taxon>
        <taxon>Bacillales</taxon>
        <taxon>Bacillaceae</taxon>
        <taxon>Falsibacillus</taxon>
    </lineage>
</organism>
<keyword evidence="2" id="KW-0472">Membrane</keyword>
<evidence type="ECO:0000313" key="4">
    <source>
        <dbReference type="EMBL" id="RDI44153.1"/>
    </source>
</evidence>
<dbReference type="AlphaFoldDB" id="A0A370GQB0"/>
<keyword evidence="5" id="KW-1185">Reference proteome</keyword>
<name>A0A370GQB0_9BACI</name>
<dbReference type="Pfam" id="PF01476">
    <property type="entry name" value="LysM"/>
    <property type="match status" value="1"/>
</dbReference>
<dbReference type="Gene3D" id="3.10.350.10">
    <property type="entry name" value="LysM domain"/>
    <property type="match status" value="1"/>
</dbReference>
<dbReference type="CDD" id="cd00118">
    <property type="entry name" value="LysM"/>
    <property type="match status" value="1"/>
</dbReference>
<evidence type="ECO:0000256" key="2">
    <source>
        <dbReference type="SAM" id="Phobius"/>
    </source>
</evidence>
<gene>
    <name evidence="4" type="ORF">DFR59_103219</name>
</gene>
<accession>A0A370GQB0</accession>
<evidence type="ECO:0000259" key="3">
    <source>
        <dbReference type="PROSITE" id="PS51782"/>
    </source>
</evidence>
<sequence>MNSKWNNRTVFLTGGIIVVILLFILSAWMLIPKQKDIELLNKQLMEEKRLTADGKSSVVNKGNEELAVKTTELQKKIPVKPLIENFILNLEQAQITSGSKLLSVSIQDDGNPASTTAAEGTDTNSAADLSKNLEKALQTENSQETAIPEKSVQLPQGINRVTINLQMEAPGFNELMDFLDSLEGMERIVSIDSVNFAGNREPRTTLDQGLPLTYNVILSIFYYPELEDLVKDLPVIDAPQPSHKVNPLVPTGPIENSGSENPPADKSGSQVDEQTSPADTAADDSASSEKASDEQNKDPTHPAEVLTHIVQPGETLFSIAMKYYHSPEGEETIKTYNNLKENVVYSGTSLKIPIYEN</sequence>
<feature type="domain" description="LysM" evidence="3">
    <location>
        <begin position="306"/>
        <end position="352"/>
    </location>
</feature>
<protein>
    <submittedName>
        <fullName evidence="4">LysM domain-containing protein</fullName>
    </submittedName>
</protein>
<dbReference type="InterPro" id="IPR014717">
    <property type="entry name" value="Transl_elong_EF1B/ribsomal_bS6"/>
</dbReference>
<dbReference type="InterPro" id="IPR018392">
    <property type="entry name" value="LysM"/>
</dbReference>
<evidence type="ECO:0000313" key="5">
    <source>
        <dbReference type="Proteomes" id="UP000255326"/>
    </source>
</evidence>
<feature type="compositionally biased region" description="Basic and acidic residues" evidence="1">
    <location>
        <begin position="290"/>
        <end position="301"/>
    </location>
</feature>
<dbReference type="PROSITE" id="PS51782">
    <property type="entry name" value="LYSM"/>
    <property type="match status" value="1"/>
</dbReference>
<feature type="transmembrane region" description="Helical" evidence="2">
    <location>
        <begin position="9"/>
        <end position="31"/>
    </location>
</feature>
<reference evidence="4 5" key="1">
    <citation type="submission" date="2018-07" db="EMBL/GenBank/DDBJ databases">
        <title>Genomic Encyclopedia of Type Strains, Phase IV (KMG-IV): sequencing the most valuable type-strain genomes for metagenomic binning, comparative biology and taxonomic classification.</title>
        <authorList>
            <person name="Goeker M."/>
        </authorList>
    </citation>
    <scope>NUCLEOTIDE SEQUENCE [LARGE SCALE GENOMIC DNA]</scope>
    <source>
        <strain evidence="4 5">DSM 25281</strain>
    </source>
</reference>
<dbReference type="SUPFAM" id="SSF54106">
    <property type="entry name" value="LysM domain"/>
    <property type="match status" value="1"/>
</dbReference>